<reference evidence="1" key="2">
    <citation type="journal article" date="2015" name="Fish Shellfish Immunol.">
        <title>Early steps in the European eel (Anguilla anguilla)-Vibrio vulnificus interaction in the gills: Role of the RtxA13 toxin.</title>
        <authorList>
            <person name="Callol A."/>
            <person name="Pajuelo D."/>
            <person name="Ebbesson L."/>
            <person name="Teles M."/>
            <person name="MacKenzie S."/>
            <person name="Amaro C."/>
        </authorList>
    </citation>
    <scope>NUCLEOTIDE SEQUENCE</scope>
</reference>
<dbReference type="AlphaFoldDB" id="A0A0E9WJE3"/>
<sequence>MNSKVGSCWGIKAKIKLTNAPTKLRADAIFASLSRTCKTFWMVFAPSSTFSVNFASASRLSNSLTLVSIPFSTCFTRSGLRSAVEKLLYKRR</sequence>
<reference evidence="1" key="1">
    <citation type="submission" date="2014-11" db="EMBL/GenBank/DDBJ databases">
        <authorList>
            <person name="Amaro Gonzalez C."/>
        </authorList>
    </citation>
    <scope>NUCLEOTIDE SEQUENCE</scope>
</reference>
<name>A0A0E9WJE3_ANGAN</name>
<evidence type="ECO:0000313" key="1">
    <source>
        <dbReference type="EMBL" id="JAH89608.1"/>
    </source>
</evidence>
<protein>
    <submittedName>
        <fullName evidence="1">Uncharacterized protein</fullName>
    </submittedName>
</protein>
<dbReference type="EMBL" id="GBXM01018969">
    <property type="protein sequence ID" value="JAH89608.1"/>
    <property type="molecule type" value="Transcribed_RNA"/>
</dbReference>
<organism evidence="1">
    <name type="scientific">Anguilla anguilla</name>
    <name type="common">European freshwater eel</name>
    <name type="synonym">Muraena anguilla</name>
    <dbReference type="NCBI Taxonomy" id="7936"/>
    <lineage>
        <taxon>Eukaryota</taxon>
        <taxon>Metazoa</taxon>
        <taxon>Chordata</taxon>
        <taxon>Craniata</taxon>
        <taxon>Vertebrata</taxon>
        <taxon>Euteleostomi</taxon>
        <taxon>Actinopterygii</taxon>
        <taxon>Neopterygii</taxon>
        <taxon>Teleostei</taxon>
        <taxon>Anguilliformes</taxon>
        <taxon>Anguillidae</taxon>
        <taxon>Anguilla</taxon>
    </lineage>
</organism>
<accession>A0A0E9WJE3</accession>
<proteinExistence type="predicted"/>